<evidence type="ECO:0000256" key="1">
    <source>
        <dbReference type="SAM" id="MobiDB-lite"/>
    </source>
</evidence>
<feature type="compositionally biased region" description="Basic and acidic residues" evidence="1">
    <location>
        <begin position="631"/>
        <end position="642"/>
    </location>
</feature>
<sequence length="661" mass="74991">MRFSLQDVKKSVQRRGGSLGVTLHFLRAGELHDEISRLIAYHERLLGQPQRAFAMDEARAYVGEYRMANCLLATLSHWYNWRQREWNTVVSELGGNEELLQLASSTQLRLALYSYVNELHHGFLRAQQRDQILAEFASRYAVSAQDLDYLLVLDSEGEALLTREAASPPTAQDIATLYNQWAFEAALFNASSVHFVIDYMAFSRAESAQTSPLTPVAGIGAVIKRLCFLARRLGVYYDLEYEQAPESSLSGQTMSPLLNLTLYGPQEVTGAPQQYGLRLARLCRFLLGYGQNTTRKKPQLASGIVEAEARIHFLQRAYTFAMDARVLQLLPAVSEPQQGLAAVDPSLLFDSSIEQHFSEAFFSLARNHGVDGWQLEREQEPLLLDKGIFLPDFALSRGKRRIYFEILGFWTPAYRERKVQKLHYLRGRKDLVLAIPLEAKEAFSSIVADFPVVYYQSQLSVMDVLQVLQQQYDDFAERLAHLALPEIHQQVQELGFVPESQCYALLNCYRRSELQQAATRVCAHGTSDITFVAGLGMYHVRWLEQIQQHFQHWLEQKAGGRTVWSEALHELRRLDPALQTCEDATLETLVGQWSRISVQRASIFEVTVELLSPSGELIAPPELVEPAEVEQEPRKVVRERRSPAKKRTAASSEIVQGDLWG</sequence>
<dbReference type="RefSeq" id="WP_151755099.1">
    <property type="nucleotide sequence ID" value="NZ_BKZW01000001.1"/>
</dbReference>
<name>A0A5J4KKY2_9CHLR</name>
<evidence type="ECO:0000313" key="2">
    <source>
        <dbReference type="EMBL" id="GER87060.1"/>
    </source>
</evidence>
<keyword evidence="3" id="KW-1185">Reference proteome</keyword>
<gene>
    <name evidence="2" type="ORF">KDW_12220</name>
</gene>
<dbReference type="Proteomes" id="UP000326912">
    <property type="component" value="Unassembled WGS sequence"/>
</dbReference>
<organism evidence="2 3">
    <name type="scientific">Dictyobacter vulcani</name>
    <dbReference type="NCBI Taxonomy" id="2607529"/>
    <lineage>
        <taxon>Bacteria</taxon>
        <taxon>Bacillati</taxon>
        <taxon>Chloroflexota</taxon>
        <taxon>Ktedonobacteria</taxon>
        <taxon>Ktedonobacterales</taxon>
        <taxon>Dictyobacteraceae</taxon>
        <taxon>Dictyobacter</taxon>
    </lineage>
</organism>
<dbReference type="AlphaFoldDB" id="A0A5J4KKY2"/>
<reference evidence="2 3" key="1">
    <citation type="submission" date="2019-10" db="EMBL/GenBank/DDBJ databases">
        <title>Dictyobacter vulcani sp. nov., within the class Ktedonobacteria, isolated from soil of volcanic Mt. Zao.</title>
        <authorList>
            <person name="Zheng Y."/>
            <person name="Wang C.M."/>
            <person name="Sakai Y."/>
            <person name="Abe K."/>
            <person name="Yokota A."/>
            <person name="Yabe S."/>
        </authorList>
    </citation>
    <scope>NUCLEOTIDE SEQUENCE [LARGE SCALE GENOMIC DNA]</scope>
    <source>
        <strain evidence="2 3">W12</strain>
    </source>
</reference>
<comment type="caution">
    <text evidence="2">The sequence shown here is derived from an EMBL/GenBank/DDBJ whole genome shotgun (WGS) entry which is preliminary data.</text>
</comment>
<dbReference type="PANTHER" id="PTHR39640">
    <property type="entry name" value="VNG6129C"/>
    <property type="match status" value="1"/>
</dbReference>
<dbReference type="InterPro" id="IPR008508">
    <property type="entry name" value="Bax1"/>
</dbReference>
<dbReference type="EMBL" id="BKZW01000001">
    <property type="protein sequence ID" value="GER87060.1"/>
    <property type="molecule type" value="Genomic_DNA"/>
</dbReference>
<dbReference type="PANTHER" id="PTHR39640:SF1">
    <property type="entry name" value="DUF790 FAMILY PROTEIN"/>
    <property type="match status" value="1"/>
</dbReference>
<proteinExistence type="predicted"/>
<evidence type="ECO:0008006" key="4">
    <source>
        <dbReference type="Google" id="ProtNLM"/>
    </source>
</evidence>
<accession>A0A5J4KKY2</accession>
<dbReference type="Pfam" id="PF05626">
    <property type="entry name" value="DUF790"/>
    <property type="match status" value="1"/>
</dbReference>
<evidence type="ECO:0000313" key="3">
    <source>
        <dbReference type="Proteomes" id="UP000326912"/>
    </source>
</evidence>
<protein>
    <recommendedName>
        <fullName evidence="4">DUF790 domain-containing protein</fullName>
    </recommendedName>
</protein>
<feature type="region of interest" description="Disordered" evidence="1">
    <location>
        <begin position="623"/>
        <end position="661"/>
    </location>
</feature>